<dbReference type="Proteomes" id="UP000823405">
    <property type="component" value="Unassembled WGS sequence"/>
</dbReference>
<evidence type="ECO:0000313" key="2">
    <source>
        <dbReference type="Proteomes" id="UP000823405"/>
    </source>
</evidence>
<dbReference type="OrthoDB" id="2419111at2759"/>
<proteinExistence type="predicted"/>
<dbReference type="AlphaFoldDB" id="A0A9P6QYQ6"/>
<evidence type="ECO:0000313" key="1">
    <source>
        <dbReference type="EMBL" id="KAG0301128.1"/>
    </source>
</evidence>
<accession>A0A9P6QYQ6</accession>
<organism evidence="1 2">
    <name type="scientific">Linnemannia gamsii</name>
    <dbReference type="NCBI Taxonomy" id="64522"/>
    <lineage>
        <taxon>Eukaryota</taxon>
        <taxon>Fungi</taxon>
        <taxon>Fungi incertae sedis</taxon>
        <taxon>Mucoromycota</taxon>
        <taxon>Mortierellomycotina</taxon>
        <taxon>Mortierellomycetes</taxon>
        <taxon>Mortierellales</taxon>
        <taxon>Mortierellaceae</taxon>
        <taxon>Linnemannia</taxon>
    </lineage>
</organism>
<dbReference type="EMBL" id="JAAAIN010001670">
    <property type="protein sequence ID" value="KAG0301128.1"/>
    <property type="molecule type" value="Genomic_DNA"/>
</dbReference>
<sequence>MNDRNVLAVITRTSVYPTTRATIKFSKVFDTELPEDTIHILVYRPPLDQHSTADTAVQDPGVKFNITINGIAPQTVEWTTTPKTANLDHLRKVIYDEHPSLRDRSHNFVYEVPGCLLGYLLSDSALQAYVSVSARDGVKHLVLRLEDPPKPFLDITYKDPFRLYGAYVPTFSQPFDDSGSMYLTSKKHMQALDNLYIALQAAKTSMPPGDTDISASQYYTNAFLMRAVALFPEELKM</sequence>
<name>A0A9P6QYQ6_9FUNG</name>
<gene>
    <name evidence="1" type="ORF">BGZ97_002937</name>
</gene>
<keyword evidence="2" id="KW-1185">Reference proteome</keyword>
<protein>
    <submittedName>
        <fullName evidence="1">Uncharacterized protein</fullName>
    </submittedName>
</protein>
<comment type="caution">
    <text evidence="1">The sequence shown here is derived from an EMBL/GenBank/DDBJ whole genome shotgun (WGS) entry which is preliminary data.</text>
</comment>
<reference evidence="1" key="1">
    <citation type="journal article" date="2020" name="Fungal Divers.">
        <title>Resolving the Mortierellaceae phylogeny through synthesis of multi-gene phylogenetics and phylogenomics.</title>
        <authorList>
            <person name="Vandepol N."/>
            <person name="Liber J."/>
            <person name="Desiro A."/>
            <person name="Na H."/>
            <person name="Kennedy M."/>
            <person name="Barry K."/>
            <person name="Grigoriev I.V."/>
            <person name="Miller A.N."/>
            <person name="O'Donnell K."/>
            <person name="Stajich J.E."/>
            <person name="Bonito G."/>
        </authorList>
    </citation>
    <scope>NUCLEOTIDE SEQUENCE</scope>
    <source>
        <strain evidence="1">NVP60</strain>
    </source>
</reference>